<protein>
    <submittedName>
        <fullName evidence="1">Pyridoxamine 5'-phosphate oxidase family protein</fullName>
    </submittedName>
</protein>
<sequence>MLPPTAIECFDILMAAKFLATQDETGKVNVVPIVTMKPYDDKTLIFGNLMMRKSLRNLQEDNRVSACVITSNLKCYEVTGKFRGFEKAGKYFDTISNISLIRYTAYGSVRSVGIIDVESVCTPLKNPIIGLISGVVTTPSRKKLKEGRMHPNVVEKFERLTAAKVIATKEDGHPRVIPILVLRATDPNTLAFSCGSSTNVSLLKEGDYVASSVLTMDAIAYQVKGRFEGFKRSRLGKIGQIDVKEVYSASPPRPGEALT</sequence>
<evidence type="ECO:0000313" key="2">
    <source>
        <dbReference type="Proteomes" id="UP000320766"/>
    </source>
</evidence>
<name>A0A520KUI4_9EURY</name>
<accession>A0A520KUI4</accession>
<organism evidence="1 2">
    <name type="scientific">Candidatus Methanolliviera hydrocarbonicum</name>
    <dbReference type="NCBI Taxonomy" id="2491085"/>
    <lineage>
        <taxon>Archaea</taxon>
        <taxon>Methanobacteriati</taxon>
        <taxon>Methanobacteriota</taxon>
        <taxon>Candidatus Methanoliparia</taxon>
        <taxon>Candidatus Methanoliparales</taxon>
        <taxon>Candidatus Methanollivieraceae</taxon>
        <taxon>Candidatus Methanolliviera</taxon>
    </lineage>
</organism>
<dbReference type="Proteomes" id="UP000320766">
    <property type="component" value="Unassembled WGS sequence"/>
</dbReference>
<evidence type="ECO:0000313" key="1">
    <source>
        <dbReference type="EMBL" id="RZN66489.1"/>
    </source>
</evidence>
<comment type="caution">
    <text evidence="1">The sequence shown here is derived from an EMBL/GenBank/DDBJ whole genome shotgun (WGS) entry which is preliminary data.</text>
</comment>
<dbReference type="SUPFAM" id="SSF50475">
    <property type="entry name" value="FMN-binding split barrel"/>
    <property type="match status" value="1"/>
</dbReference>
<reference evidence="1 2" key="1">
    <citation type="journal article" date="2019" name="Nat. Microbiol.">
        <title>Wide diversity of methane and short-chain alkane metabolisms in uncultured archaea.</title>
        <authorList>
            <person name="Borrel G."/>
            <person name="Adam P.S."/>
            <person name="McKay L.J."/>
            <person name="Chen L.X."/>
            <person name="Sierra-Garcia I.N."/>
            <person name="Sieber C.M."/>
            <person name="Letourneur Q."/>
            <person name="Ghozlane A."/>
            <person name="Andersen G.L."/>
            <person name="Li W.J."/>
            <person name="Hallam S.J."/>
            <person name="Muyzer G."/>
            <person name="de Oliveira V.M."/>
            <person name="Inskeep W.P."/>
            <person name="Banfield J.F."/>
            <person name="Gribaldo S."/>
        </authorList>
    </citation>
    <scope>NUCLEOTIDE SEQUENCE [LARGE SCALE GENOMIC DNA]</scope>
    <source>
        <strain evidence="1">NM1b</strain>
    </source>
</reference>
<proteinExistence type="predicted"/>
<dbReference type="PANTHER" id="PTHR40660">
    <property type="entry name" value="5'-PHOSPHATE OXIDASE PUTATIVE DOMAIN-CONTAINING PROTEIN-RELATED"/>
    <property type="match status" value="1"/>
</dbReference>
<dbReference type="EMBL" id="RXIL01000160">
    <property type="protein sequence ID" value="RZN66489.1"/>
    <property type="molecule type" value="Genomic_DNA"/>
</dbReference>
<dbReference type="AlphaFoldDB" id="A0A520KUI4"/>
<gene>
    <name evidence="1" type="ORF">EF807_08430</name>
</gene>
<dbReference type="PANTHER" id="PTHR40660:SF1">
    <property type="entry name" value="5'-PHOSPHATE OXIDASE PUTATIVE DOMAIN-CONTAINING PROTEIN-RELATED"/>
    <property type="match status" value="1"/>
</dbReference>
<dbReference type="Gene3D" id="2.30.110.10">
    <property type="entry name" value="Electron Transport, Fmn-binding Protein, Chain A"/>
    <property type="match status" value="2"/>
</dbReference>
<dbReference type="InterPro" id="IPR012349">
    <property type="entry name" value="Split_barrel_FMN-bd"/>
</dbReference>